<reference evidence="1 2" key="2">
    <citation type="submission" date="2013-11" db="EMBL/GenBank/DDBJ databases">
        <title>Whole genome shotgun sequence of Vibrio halioticoli NBRC 102217.</title>
        <authorList>
            <person name="Isaki S."/>
            <person name="Kimura A."/>
            <person name="Ohji S."/>
            <person name="Hosoyama A."/>
            <person name="Fujita N."/>
            <person name="Hashimoto M."/>
            <person name="Hosoyama Y."/>
            <person name="Yamazoe A."/>
        </authorList>
    </citation>
    <scope>NUCLEOTIDE SEQUENCE [LARGE SCALE GENOMIC DNA]</scope>
    <source>
        <strain evidence="1 2">NBRC 102217</strain>
    </source>
</reference>
<evidence type="ECO:0000313" key="2">
    <source>
        <dbReference type="Proteomes" id="UP000017800"/>
    </source>
</evidence>
<evidence type="ECO:0000313" key="1">
    <source>
        <dbReference type="EMBL" id="GAD89966.1"/>
    </source>
</evidence>
<keyword evidence="2" id="KW-1185">Reference proteome</keyword>
<organism evidence="1 2">
    <name type="scientific">Vibrio halioticoli NBRC 102217</name>
    <dbReference type="NCBI Taxonomy" id="1219072"/>
    <lineage>
        <taxon>Bacteria</taxon>
        <taxon>Pseudomonadati</taxon>
        <taxon>Pseudomonadota</taxon>
        <taxon>Gammaproteobacteria</taxon>
        <taxon>Vibrionales</taxon>
        <taxon>Vibrionaceae</taxon>
        <taxon>Vibrio</taxon>
    </lineage>
</organism>
<protein>
    <recommendedName>
        <fullName evidence="3">PD-(D/E)XK endonuclease-like domain-containing protein</fullName>
    </recommendedName>
</protein>
<proteinExistence type="predicted"/>
<accession>V5FJN7</accession>
<reference evidence="1 2" key="1">
    <citation type="submission" date="2013-10" db="EMBL/GenBank/DDBJ databases">
        <authorList>
            <person name="Ichikawa N."/>
            <person name="Kimura A."/>
            <person name="Ohji S."/>
            <person name="Hosoyama A."/>
            <person name="Fujita N."/>
        </authorList>
    </citation>
    <scope>NUCLEOTIDE SEQUENCE [LARGE SCALE GENOMIC DNA]</scope>
    <source>
        <strain evidence="1 2">NBRC 102217</strain>
    </source>
</reference>
<comment type="caution">
    <text evidence="1">The sequence shown here is derived from an EMBL/GenBank/DDBJ whole genome shotgun (WGS) entry which is preliminary data.</text>
</comment>
<evidence type="ECO:0008006" key="3">
    <source>
        <dbReference type="Google" id="ProtNLM"/>
    </source>
</evidence>
<sequence length="159" mass="18312">MWATHPKVVIRIKAIVEHYAHHKAASKYQKLVSKPVSVSNDCSAWMANENMPTDIMNAKLLLSETEIQATWKDLRLIGRVDQAYVTQSNRVTLVDSKAHSTVTFRDQLQLSFYAYILLKNGYRIDEVSYIRSFAYDDIEYQEVDIIPAQTFIEILGLIE</sequence>
<gene>
    <name evidence="1" type="ORF">VHA01S_030_00410</name>
</gene>
<dbReference type="EMBL" id="BAUJ01000030">
    <property type="protein sequence ID" value="GAD89966.1"/>
    <property type="molecule type" value="Genomic_DNA"/>
</dbReference>
<dbReference type="AlphaFoldDB" id="V5FJN7"/>
<dbReference type="eggNOG" id="ENOG5032J25">
    <property type="taxonomic scope" value="Bacteria"/>
</dbReference>
<dbReference type="Proteomes" id="UP000017800">
    <property type="component" value="Unassembled WGS sequence"/>
</dbReference>
<name>V5FJN7_9VIBR</name>